<accession>A0A1Q3EJS6</accession>
<evidence type="ECO:0000256" key="2">
    <source>
        <dbReference type="SAM" id="MobiDB-lite"/>
    </source>
</evidence>
<feature type="compositionally biased region" description="Polar residues" evidence="2">
    <location>
        <begin position="156"/>
        <end position="176"/>
    </location>
</feature>
<feature type="compositionally biased region" description="Basic and acidic residues" evidence="2">
    <location>
        <begin position="1"/>
        <end position="10"/>
    </location>
</feature>
<dbReference type="AlphaFoldDB" id="A0A1Q3EJS6"/>
<reference evidence="3 4" key="1">
    <citation type="submission" date="2016-08" db="EMBL/GenBank/DDBJ databases">
        <authorList>
            <consortium name="Lentinula edodes genome sequencing consortium"/>
            <person name="Sakamoto Y."/>
            <person name="Nakade K."/>
            <person name="Sato S."/>
            <person name="Yoshida Y."/>
            <person name="Miyazaki K."/>
            <person name="Natsume S."/>
            <person name="Konno N."/>
        </authorList>
    </citation>
    <scope>NUCLEOTIDE SEQUENCE [LARGE SCALE GENOMIC DNA]</scope>
    <source>
        <strain evidence="3 4">NBRC 111202</strain>
    </source>
</reference>
<name>A0A1Q3EJS6_LENED</name>
<reference evidence="3 4" key="2">
    <citation type="submission" date="2017-02" db="EMBL/GenBank/DDBJ databases">
        <title>A genome survey and senescence transcriptome analysis in Lentinula edodes.</title>
        <authorList>
            <person name="Sakamoto Y."/>
            <person name="Nakade K."/>
            <person name="Sato S."/>
            <person name="Yoshida Y."/>
            <person name="Miyazaki K."/>
            <person name="Natsume S."/>
            <person name="Konno N."/>
        </authorList>
    </citation>
    <scope>NUCLEOTIDE SEQUENCE [LARGE SCALE GENOMIC DNA]</scope>
    <source>
        <strain evidence="3 4">NBRC 111202</strain>
    </source>
</reference>
<protein>
    <submittedName>
        <fullName evidence="3">Uncharacterized protein</fullName>
    </submittedName>
</protein>
<organism evidence="3 4">
    <name type="scientific">Lentinula edodes</name>
    <name type="common">Shiitake mushroom</name>
    <name type="synonym">Lentinus edodes</name>
    <dbReference type="NCBI Taxonomy" id="5353"/>
    <lineage>
        <taxon>Eukaryota</taxon>
        <taxon>Fungi</taxon>
        <taxon>Dikarya</taxon>
        <taxon>Basidiomycota</taxon>
        <taxon>Agaricomycotina</taxon>
        <taxon>Agaricomycetes</taxon>
        <taxon>Agaricomycetidae</taxon>
        <taxon>Agaricales</taxon>
        <taxon>Marasmiineae</taxon>
        <taxon>Omphalotaceae</taxon>
        <taxon>Lentinula</taxon>
    </lineage>
</organism>
<dbReference type="EMBL" id="BDGU01000458">
    <property type="protein sequence ID" value="GAW07478.1"/>
    <property type="molecule type" value="Genomic_DNA"/>
</dbReference>
<feature type="region of interest" description="Disordered" evidence="2">
    <location>
        <begin position="571"/>
        <end position="593"/>
    </location>
</feature>
<feature type="compositionally biased region" description="Polar residues" evidence="2">
    <location>
        <begin position="121"/>
        <end position="134"/>
    </location>
</feature>
<feature type="region of interest" description="Disordered" evidence="2">
    <location>
        <begin position="1"/>
        <end position="192"/>
    </location>
</feature>
<evidence type="ECO:0000313" key="3">
    <source>
        <dbReference type="EMBL" id="GAW07478.1"/>
    </source>
</evidence>
<feature type="region of interest" description="Disordered" evidence="2">
    <location>
        <begin position="515"/>
        <end position="545"/>
    </location>
</feature>
<feature type="coiled-coil region" evidence="1">
    <location>
        <begin position="292"/>
        <end position="340"/>
    </location>
</feature>
<keyword evidence="1" id="KW-0175">Coiled coil</keyword>
<keyword evidence="4" id="KW-1185">Reference proteome</keyword>
<sequence>MDRQELREFQQRQPSFPGPALSHSSPVVRDPSPLLPASIPKKQKRPVRVDPGSKVGSTPAPKRLRPVPSAVDSSHAGAAPEEEGTSDYRRVVLVLRPPPVPDLEVPPHLPEAVRPGPEVSVPSSARTPSRSQGSGELRRRVVPSGSSEQFAPPNAVENSFRTRINTPPMQQCSQESLRPYPRSQATSALKAENDRLKAEVEELRGLLTQARSQTSTLTSLLRDTSSSLDVHSKELEASRQLLEEVAVERMEYQRVLTQFRAIEAELPEPHSEDLVTRFHIVQSEVVVTKEAARKQKQEIAELCKQVADVEQRSFDAYEELDSANACAMRQRDRLEELEDMARFTHGELHLRSISSLLYYYSNAADREMLSHSRFPSHDTFLTAAQHAGYVNAHSGSLEPPLHRRFFSFDHPIPIPPTPTSDHLPAVPDMDSIMETWERLIANYVRDMIDTPGPRYEFPALEPLGFAGEPNSVMEVDAGTPMVGDEHPISPSVEGSTEVGPRGEATTLEGGRETELLVGGSEGPKGARTPLFLPDSCPSSPRAPLSSVPAIPVVIDLTMVDDNDDDLYESREEFEARVQGEAGVKSERSSPNLL</sequence>
<comment type="caution">
    <text evidence="3">The sequence shown here is derived from an EMBL/GenBank/DDBJ whole genome shotgun (WGS) entry which is preliminary data.</text>
</comment>
<evidence type="ECO:0000256" key="1">
    <source>
        <dbReference type="SAM" id="Coils"/>
    </source>
</evidence>
<dbReference type="Proteomes" id="UP000188533">
    <property type="component" value="Unassembled WGS sequence"/>
</dbReference>
<evidence type="ECO:0000313" key="4">
    <source>
        <dbReference type="Proteomes" id="UP000188533"/>
    </source>
</evidence>
<feature type="compositionally biased region" description="Basic and acidic residues" evidence="2">
    <location>
        <begin position="571"/>
        <end position="587"/>
    </location>
</feature>
<gene>
    <name evidence="3" type="ORF">LENED_009473</name>
</gene>
<proteinExistence type="predicted"/>